<comment type="caution">
    <text evidence="3">The sequence shown here is derived from an EMBL/GenBank/DDBJ whole genome shotgun (WGS) entry which is preliminary data.</text>
</comment>
<keyword evidence="1" id="KW-0694">RNA-binding</keyword>
<protein>
    <recommendedName>
        <fullName evidence="2">RRM domain-containing protein</fullName>
    </recommendedName>
</protein>
<dbReference type="AlphaFoldDB" id="A0A814ID79"/>
<gene>
    <name evidence="3" type="ORF">CJN711_LOCUS3276</name>
</gene>
<reference evidence="3" key="1">
    <citation type="submission" date="2021-02" db="EMBL/GenBank/DDBJ databases">
        <authorList>
            <person name="Nowell W R."/>
        </authorList>
    </citation>
    <scope>NUCLEOTIDE SEQUENCE</scope>
</reference>
<dbReference type="Gene3D" id="3.30.70.330">
    <property type="match status" value="1"/>
</dbReference>
<organism evidence="3 4">
    <name type="scientific">Rotaria magnacalcarata</name>
    <dbReference type="NCBI Taxonomy" id="392030"/>
    <lineage>
        <taxon>Eukaryota</taxon>
        <taxon>Metazoa</taxon>
        <taxon>Spiralia</taxon>
        <taxon>Gnathifera</taxon>
        <taxon>Rotifera</taxon>
        <taxon>Eurotatoria</taxon>
        <taxon>Bdelloidea</taxon>
        <taxon>Philodinida</taxon>
        <taxon>Philodinidae</taxon>
        <taxon>Rotaria</taxon>
    </lineage>
</organism>
<feature type="domain" description="RRM" evidence="2">
    <location>
        <begin position="111"/>
        <end position="176"/>
    </location>
</feature>
<evidence type="ECO:0000313" key="3">
    <source>
        <dbReference type="EMBL" id="CAF1020151.1"/>
    </source>
</evidence>
<proteinExistence type="predicted"/>
<evidence type="ECO:0000259" key="2">
    <source>
        <dbReference type="PROSITE" id="PS50102"/>
    </source>
</evidence>
<dbReference type="PROSITE" id="PS50102">
    <property type="entry name" value="RRM"/>
    <property type="match status" value="1"/>
</dbReference>
<dbReference type="InterPro" id="IPR000504">
    <property type="entry name" value="RRM_dom"/>
</dbReference>
<evidence type="ECO:0000256" key="1">
    <source>
        <dbReference type="PROSITE-ProRule" id="PRU00176"/>
    </source>
</evidence>
<sequence length="186" mass="21547">MYKFRFLDYFIVRYKSCQFAAYAREKLHAFQFPDGEILSVQYYDEKIVNDLVNQTQIVKYGDTPGIGQLIHQMSNLQGIQEEYVDYCNVPLPPKQKYASFDASVAKTLHIIPQRPISEDFICDIFNRFGNLIDVRTIDPQLCHVMFSDERSADTAMETMNGQEIACVRIRIIGSDKSVANRKRQKV</sequence>
<dbReference type="InterPro" id="IPR012677">
    <property type="entry name" value="Nucleotide-bd_a/b_plait_sf"/>
</dbReference>
<evidence type="ECO:0000313" key="4">
    <source>
        <dbReference type="Proteomes" id="UP000663855"/>
    </source>
</evidence>
<accession>A0A814ID79</accession>
<dbReference type="Pfam" id="PF00076">
    <property type="entry name" value="RRM_1"/>
    <property type="match status" value="1"/>
</dbReference>
<dbReference type="Proteomes" id="UP000663855">
    <property type="component" value="Unassembled WGS sequence"/>
</dbReference>
<dbReference type="SUPFAM" id="SSF54928">
    <property type="entry name" value="RNA-binding domain, RBD"/>
    <property type="match status" value="1"/>
</dbReference>
<dbReference type="EMBL" id="CAJNOV010000340">
    <property type="protein sequence ID" value="CAF1020151.1"/>
    <property type="molecule type" value="Genomic_DNA"/>
</dbReference>
<dbReference type="GO" id="GO:0003723">
    <property type="term" value="F:RNA binding"/>
    <property type="evidence" value="ECO:0007669"/>
    <property type="project" value="UniProtKB-UniRule"/>
</dbReference>
<dbReference type="InterPro" id="IPR035979">
    <property type="entry name" value="RBD_domain_sf"/>
</dbReference>
<name>A0A814ID79_9BILA</name>